<dbReference type="AlphaFoldDB" id="A0A5B7CG34"/>
<comment type="caution">
    <text evidence="1">The sequence shown here is derived from an EMBL/GenBank/DDBJ whole genome shotgun (WGS) entry which is preliminary data.</text>
</comment>
<name>A0A5B7CG34_PORTR</name>
<dbReference type="Proteomes" id="UP000324222">
    <property type="component" value="Unassembled WGS sequence"/>
</dbReference>
<evidence type="ECO:0000313" key="1">
    <source>
        <dbReference type="EMBL" id="MPC08519.1"/>
    </source>
</evidence>
<evidence type="ECO:0000313" key="2">
    <source>
        <dbReference type="Proteomes" id="UP000324222"/>
    </source>
</evidence>
<organism evidence="1 2">
    <name type="scientific">Portunus trituberculatus</name>
    <name type="common">Swimming crab</name>
    <name type="synonym">Neptunus trituberculatus</name>
    <dbReference type="NCBI Taxonomy" id="210409"/>
    <lineage>
        <taxon>Eukaryota</taxon>
        <taxon>Metazoa</taxon>
        <taxon>Ecdysozoa</taxon>
        <taxon>Arthropoda</taxon>
        <taxon>Crustacea</taxon>
        <taxon>Multicrustacea</taxon>
        <taxon>Malacostraca</taxon>
        <taxon>Eumalacostraca</taxon>
        <taxon>Eucarida</taxon>
        <taxon>Decapoda</taxon>
        <taxon>Pleocyemata</taxon>
        <taxon>Brachyura</taxon>
        <taxon>Eubrachyura</taxon>
        <taxon>Portunoidea</taxon>
        <taxon>Portunidae</taxon>
        <taxon>Portuninae</taxon>
        <taxon>Portunus</taxon>
    </lineage>
</organism>
<reference evidence="1 2" key="1">
    <citation type="submission" date="2019-05" db="EMBL/GenBank/DDBJ databases">
        <title>Another draft genome of Portunus trituberculatus and its Hox gene families provides insights of decapod evolution.</title>
        <authorList>
            <person name="Jeong J.-H."/>
            <person name="Song I."/>
            <person name="Kim S."/>
            <person name="Choi T."/>
            <person name="Kim D."/>
            <person name="Ryu S."/>
            <person name="Kim W."/>
        </authorList>
    </citation>
    <scope>NUCLEOTIDE SEQUENCE [LARGE SCALE GENOMIC DNA]</scope>
    <source>
        <tissue evidence="1">Muscle</tissue>
    </source>
</reference>
<protein>
    <submittedName>
        <fullName evidence="1">Uncharacterized protein</fullName>
    </submittedName>
</protein>
<accession>A0A5B7CG34</accession>
<sequence>MDKLHREELTELIVAETRQAEEKVEELYRRLISTATAKDAAYQLIIFFYQCMKCYTANSAEVSCKHYHSFGSLVWVLLHVKVKIGRKEACLFILAYLKASPLFSSLREP</sequence>
<keyword evidence="2" id="KW-1185">Reference proteome</keyword>
<gene>
    <name evidence="1" type="ORF">E2C01_001106</name>
</gene>
<dbReference type="EMBL" id="VSRR010000033">
    <property type="protein sequence ID" value="MPC08519.1"/>
    <property type="molecule type" value="Genomic_DNA"/>
</dbReference>
<proteinExistence type="predicted"/>